<dbReference type="PROSITE" id="PS00455">
    <property type="entry name" value="AMP_BINDING"/>
    <property type="match status" value="1"/>
</dbReference>
<evidence type="ECO:0000313" key="5">
    <source>
        <dbReference type="EMBL" id="MBK9297377.1"/>
    </source>
</evidence>
<dbReference type="InterPro" id="IPR000873">
    <property type="entry name" value="AMP-dep_synth/lig_dom"/>
</dbReference>
<proteinExistence type="inferred from homology"/>
<comment type="caution">
    <text evidence="5">The sequence shown here is derived from an EMBL/GenBank/DDBJ whole genome shotgun (WGS) entry which is preliminary data.</text>
</comment>
<dbReference type="InterPro" id="IPR025110">
    <property type="entry name" value="AMP-bd_C"/>
</dbReference>
<dbReference type="PANTHER" id="PTHR43201:SF5">
    <property type="entry name" value="MEDIUM-CHAIN ACYL-COA LIGASE ACSF2, MITOCHONDRIAL"/>
    <property type="match status" value="1"/>
</dbReference>
<keyword evidence="2" id="KW-0436">Ligase</keyword>
<dbReference type="InterPro" id="IPR042099">
    <property type="entry name" value="ANL_N_sf"/>
</dbReference>
<evidence type="ECO:0000256" key="1">
    <source>
        <dbReference type="ARBA" id="ARBA00006432"/>
    </source>
</evidence>
<feature type="domain" description="AMP-binding enzyme C-terminal" evidence="4">
    <location>
        <begin position="434"/>
        <end position="509"/>
    </location>
</feature>
<dbReference type="InterPro" id="IPR020845">
    <property type="entry name" value="AMP-binding_CS"/>
</dbReference>
<reference evidence="5 6" key="1">
    <citation type="submission" date="2020-10" db="EMBL/GenBank/DDBJ databases">
        <title>Connecting structure to function with the recovery of over 1000 high-quality activated sludge metagenome-assembled genomes encoding full-length rRNA genes using long-read sequencing.</title>
        <authorList>
            <person name="Singleton C.M."/>
            <person name="Petriglieri F."/>
            <person name="Kristensen J.M."/>
            <person name="Kirkegaard R.H."/>
            <person name="Michaelsen T.Y."/>
            <person name="Andersen M.H."/>
            <person name="Karst S.M."/>
            <person name="Dueholm M.S."/>
            <person name="Nielsen P.H."/>
            <person name="Albertsen M."/>
        </authorList>
    </citation>
    <scope>NUCLEOTIDE SEQUENCE [LARGE SCALE GENOMIC DNA]</scope>
    <source>
        <strain evidence="5">Lyne_18-Q3-R50-59_MAXAC.006</strain>
    </source>
</reference>
<sequence>MIGPIIRMGRRQAARVAMVRSRQTLGSLLARAAAVHGGSVLVDQAAEARTGVPATKLTVAGAAKLVDRWAAALVEDDKISSGDRVVLAMPNSVELFLATLAVSRAGAIPAPVNDAMRDDEIAHVVLDANAPLVIRGVDELDVLAEHLGVSAGLGEDRGADERVAALFYTSGTTGSPKGAALTHRALVGELSRLAALPGGLLICELLIALPVAHIFGFAALAAAASAGVPVRFRPRFRPTECLDDIEERRSAAFAGVPTMYRMLEEAGADMRDLSSIRFWVSGADVMPPELAHRFKRRGAAFALPGLGSIGEATFAEGYGMVETGGGAAAKLSPPFVPFGLGDQLGIPMPGYRFRVVDDDGDEVRVGAVGQLLLRGPGVLEGYWNDSAATEAVLDAGGWLSTGDLVRRGPMGTFSFQGRAKVVIKSGGFSVYPPEVERVFEQHPDVVEAGVVGLPDDTLGEVPVVGLRMAKGATSTPDELLSWVGERLSTYKVPRRVYFVDDLPRTGTNKLQRDELIERLLDLD</sequence>
<evidence type="ECO:0000259" key="4">
    <source>
        <dbReference type="Pfam" id="PF13193"/>
    </source>
</evidence>
<dbReference type="SUPFAM" id="SSF56801">
    <property type="entry name" value="Acetyl-CoA synthetase-like"/>
    <property type="match status" value="1"/>
</dbReference>
<dbReference type="Gene3D" id="3.40.50.12780">
    <property type="entry name" value="N-terminal domain of ligase-like"/>
    <property type="match status" value="1"/>
</dbReference>
<dbReference type="PANTHER" id="PTHR43201">
    <property type="entry name" value="ACYL-COA SYNTHETASE"/>
    <property type="match status" value="1"/>
</dbReference>
<dbReference type="Proteomes" id="UP000727993">
    <property type="component" value="Unassembled WGS sequence"/>
</dbReference>
<feature type="domain" description="AMP-dependent synthetase/ligase" evidence="3">
    <location>
        <begin position="53"/>
        <end position="383"/>
    </location>
</feature>
<dbReference type="Pfam" id="PF00501">
    <property type="entry name" value="AMP-binding"/>
    <property type="match status" value="1"/>
</dbReference>
<evidence type="ECO:0000256" key="2">
    <source>
        <dbReference type="ARBA" id="ARBA00022598"/>
    </source>
</evidence>
<dbReference type="EMBL" id="JADJZA010000007">
    <property type="protein sequence ID" value="MBK9297377.1"/>
    <property type="molecule type" value="Genomic_DNA"/>
</dbReference>
<evidence type="ECO:0000313" key="6">
    <source>
        <dbReference type="Proteomes" id="UP000727993"/>
    </source>
</evidence>
<dbReference type="InterPro" id="IPR045851">
    <property type="entry name" value="AMP-bd_C_sf"/>
</dbReference>
<protein>
    <submittedName>
        <fullName evidence="5">AMP-binding protein</fullName>
    </submittedName>
</protein>
<comment type="similarity">
    <text evidence="1">Belongs to the ATP-dependent AMP-binding enzyme family.</text>
</comment>
<accession>A0A936NBR3</accession>
<dbReference type="Pfam" id="PF13193">
    <property type="entry name" value="AMP-binding_C"/>
    <property type="match status" value="1"/>
</dbReference>
<gene>
    <name evidence="5" type="ORF">IPN02_11210</name>
</gene>
<dbReference type="AlphaFoldDB" id="A0A936NBR3"/>
<name>A0A936NBR3_9ACTN</name>
<dbReference type="GO" id="GO:0006631">
    <property type="term" value="P:fatty acid metabolic process"/>
    <property type="evidence" value="ECO:0007669"/>
    <property type="project" value="TreeGrafter"/>
</dbReference>
<dbReference type="GO" id="GO:0031956">
    <property type="term" value="F:medium-chain fatty acid-CoA ligase activity"/>
    <property type="evidence" value="ECO:0007669"/>
    <property type="project" value="TreeGrafter"/>
</dbReference>
<dbReference type="Gene3D" id="3.30.300.30">
    <property type="match status" value="1"/>
</dbReference>
<organism evidence="5 6">
    <name type="scientific">Candidatus Neomicrothrix subdominans</name>
    <dbReference type="NCBI Taxonomy" id="2954438"/>
    <lineage>
        <taxon>Bacteria</taxon>
        <taxon>Bacillati</taxon>
        <taxon>Actinomycetota</taxon>
        <taxon>Acidimicrobiia</taxon>
        <taxon>Acidimicrobiales</taxon>
        <taxon>Microthrixaceae</taxon>
        <taxon>Candidatus Neomicrothrix</taxon>
    </lineage>
</organism>
<evidence type="ECO:0000259" key="3">
    <source>
        <dbReference type="Pfam" id="PF00501"/>
    </source>
</evidence>